<name>A0AAN0X6K0_BORHE</name>
<evidence type="ECO:0000256" key="3">
    <source>
        <dbReference type="ARBA" id="ARBA00022729"/>
    </source>
</evidence>
<evidence type="ECO:0000256" key="5">
    <source>
        <dbReference type="ARBA" id="ARBA00023139"/>
    </source>
</evidence>
<dbReference type="GO" id="GO:0009279">
    <property type="term" value="C:cell outer membrane"/>
    <property type="evidence" value="ECO:0007669"/>
    <property type="project" value="UniProtKB-SubCell"/>
</dbReference>
<gene>
    <name evidence="10" type="ORF">A0V01_06170</name>
</gene>
<reference evidence="10 11" key="1">
    <citation type="submission" date="2016-03" db="EMBL/GenBank/DDBJ databases">
        <title>Borrelia hermsii Genome sequencing and assembly.</title>
        <authorList>
            <person name="Bontemps-Gallo S."/>
            <person name="Stewart S."/>
        </authorList>
    </citation>
    <scope>NUCLEOTIDE SEQUENCE [LARGE SCALE GENOMIC DNA]</scope>
    <source>
        <strain evidence="10 11">DAH-2E7</strain>
        <plasmid evidence="11">lp28-3 sequence</plasmid>
    </source>
</reference>
<comment type="function">
    <text evidence="1 8">The Vlp and Vsp proteins are antigenically distinct proteins, only one vlp or vsp gene is transcriptionally active at any one time. Switching between these genes is a mechanism of host immune response evasion.</text>
</comment>
<evidence type="ECO:0000313" key="10">
    <source>
        <dbReference type="EMBL" id="AMR76171.1"/>
    </source>
</evidence>
<evidence type="ECO:0000256" key="8">
    <source>
        <dbReference type="RuleBase" id="RU363105"/>
    </source>
</evidence>
<dbReference type="SUPFAM" id="SSF74748">
    <property type="entry name" value="Variable surface antigen VlsE"/>
    <property type="match status" value="1"/>
</dbReference>
<sequence>MTKGGNADFAEAVESAAVSAVNKALGALDIIIRKTVANNLNKIREAAKGIQYSETTGESTEASAVQPAATK</sequence>
<keyword evidence="5 8" id="KW-0564">Palmitate</keyword>
<keyword evidence="4 8" id="KW-0472">Membrane</keyword>
<organism evidence="10 11">
    <name type="scientific">Borrelia hermsii</name>
    <dbReference type="NCBI Taxonomy" id="140"/>
    <lineage>
        <taxon>Bacteria</taxon>
        <taxon>Pseudomonadati</taxon>
        <taxon>Spirochaetota</taxon>
        <taxon>Spirochaetia</taxon>
        <taxon>Spirochaetales</taxon>
        <taxon>Borreliaceae</taxon>
        <taxon>Borrelia</taxon>
    </lineage>
</organism>
<protein>
    <recommendedName>
        <fullName evidence="8">Variable large protein</fullName>
    </recommendedName>
</protein>
<feature type="compositionally biased region" description="Polar residues" evidence="9">
    <location>
        <begin position="52"/>
        <end position="63"/>
    </location>
</feature>
<evidence type="ECO:0000256" key="1">
    <source>
        <dbReference type="ARBA" id="ARBA00003932"/>
    </source>
</evidence>
<evidence type="ECO:0000256" key="7">
    <source>
        <dbReference type="ARBA" id="ARBA00023288"/>
    </source>
</evidence>
<evidence type="ECO:0000313" key="11">
    <source>
        <dbReference type="Proteomes" id="UP000075229"/>
    </source>
</evidence>
<geneLocation type="plasmid" evidence="11">
    <name>lp28-3 sequence</name>
</geneLocation>
<dbReference type="Proteomes" id="UP000075229">
    <property type="component" value="Plasmid lp28-3"/>
</dbReference>
<keyword evidence="6 8" id="KW-0998">Cell outer membrane</keyword>
<proteinExistence type="predicted"/>
<dbReference type="EMBL" id="CP014815">
    <property type="protein sequence ID" value="AMR76171.1"/>
    <property type="molecule type" value="Genomic_DNA"/>
</dbReference>
<keyword evidence="7 8" id="KW-0449">Lipoprotein</keyword>
<evidence type="ECO:0000256" key="4">
    <source>
        <dbReference type="ARBA" id="ARBA00023136"/>
    </source>
</evidence>
<evidence type="ECO:0000256" key="2">
    <source>
        <dbReference type="ARBA" id="ARBA00004459"/>
    </source>
</evidence>
<dbReference type="Pfam" id="PF00921">
    <property type="entry name" value="Lipoprotein_2"/>
    <property type="match status" value="1"/>
</dbReference>
<keyword evidence="3" id="KW-0732">Signal</keyword>
<evidence type="ECO:0000256" key="9">
    <source>
        <dbReference type="SAM" id="MobiDB-lite"/>
    </source>
</evidence>
<keyword evidence="10" id="KW-0614">Plasmid</keyword>
<dbReference type="AlphaFoldDB" id="A0AAN0X6K0"/>
<comment type="subcellular location">
    <subcellularLocation>
        <location evidence="2 8">Cell outer membrane</location>
        <topology evidence="2 8">Lipid-anchor</topology>
    </subcellularLocation>
</comment>
<dbReference type="InterPro" id="IPR000680">
    <property type="entry name" value="Borrelia_lipo"/>
</dbReference>
<feature type="region of interest" description="Disordered" evidence="9">
    <location>
        <begin position="51"/>
        <end position="71"/>
    </location>
</feature>
<evidence type="ECO:0000256" key="6">
    <source>
        <dbReference type="ARBA" id="ARBA00023237"/>
    </source>
</evidence>
<accession>A0AAN0X6K0</accession>